<keyword evidence="14" id="KW-0131">Cell cycle</keyword>
<dbReference type="Proteomes" id="UP000243406">
    <property type="component" value="Unassembled WGS sequence"/>
</dbReference>
<dbReference type="SUPFAM" id="SSF140990">
    <property type="entry name" value="FtsH protease domain-like"/>
    <property type="match status" value="1"/>
</dbReference>
<dbReference type="GO" id="GO:0004222">
    <property type="term" value="F:metalloendopeptidase activity"/>
    <property type="evidence" value="ECO:0007669"/>
    <property type="project" value="InterPro"/>
</dbReference>
<evidence type="ECO:0000256" key="4">
    <source>
        <dbReference type="ARBA" id="ARBA00022692"/>
    </source>
</evidence>
<keyword evidence="10 12" id="KW-0472">Membrane</keyword>
<dbReference type="GO" id="GO:0051301">
    <property type="term" value="P:cell division"/>
    <property type="evidence" value="ECO:0007669"/>
    <property type="project" value="UniProtKB-KW"/>
</dbReference>
<name>A0A1T5ASW7_9FIRM</name>
<evidence type="ECO:0000313" key="15">
    <source>
        <dbReference type="Proteomes" id="UP000243406"/>
    </source>
</evidence>
<keyword evidence="15" id="KW-1185">Reference proteome</keyword>
<evidence type="ECO:0000259" key="13">
    <source>
        <dbReference type="SMART" id="SM00382"/>
    </source>
</evidence>
<dbReference type="EMBL" id="FUYN01000002">
    <property type="protein sequence ID" value="SKB38082.1"/>
    <property type="molecule type" value="Genomic_DNA"/>
</dbReference>
<comment type="similarity">
    <text evidence="11">Belongs to the AAA ATPase family.</text>
</comment>
<keyword evidence="14" id="KW-0132">Cell division</keyword>
<keyword evidence="4 12" id="KW-0812">Transmembrane</keyword>
<evidence type="ECO:0000256" key="8">
    <source>
        <dbReference type="ARBA" id="ARBA00022946"/>
    </source>
</evidence>
<reference evidence="15" key="1">
    <citation type="submission" date="2017-02" db="EMBL/GenBank/DDBJ databases">
        <authorList>
            <person name="Varghese N."/>
            <person name="Submissions S."/>
        </authorList>
    </citation>
    <scope>NUCLEOTIDE SEQUENCE [LARGE SCALE GENOMIC DNA]</scope>
    <source>
        <strain evidence="15">ATCC 35199</strain>
    </source>
</reference>
<organism evidence="14 15">
    <name type="scientific">Acetoanaerobium noterae</name>
    <dbReference type="NCBI Taxonomy" id="745369"/>
    <lineage>
        <taxon>Bacteria</taxon>
        <taxon>Bacillati</taxon>
        <taxon>Bacillota</taxon>
        <taxon>Clostridia</taxon>
        <taxon>Peptostreptococcales</taxon>
        <taxon>Filifactoraceae</taxon>
        <taxon>Acetoanaerobium</taxon>
    </lineage>
</organism>
<feature type="transmembrane region" description="Helical" evidence="12">
    <location>
        <begin position="155"/>
        <end position="179"/>
    </location>
</feature>
<keyword evidence="6" id="KW-0378">Hydrolase</keyword>
<dbReference type="PANTHER" id="PTHR23076:SF113">
    <property type="entry name" value="ATP-DEPENDENT ZINC METALLOPROTEASE FTSH 1, CHLOROPLASTIC-RELATED"/>
    <property type="match status" value="1"/>
</dbReference>
<evidence type="ECO:0000256" key="2">
    <source>
        <dbReference type="ARBA" id="ARBA00010044"/>
    </source>
</evidence>
<dbReference type="Gene3D" id="1.20.58.760">
    <property type="entry name" value="Peptidase M41"/>
    <property type="match status" value="1"/>
</dbReference>
<dbReference type="Pfam" id="PF01434">
    <property type="entry name" value="Peptidase_M41"/>
    <property type="match status" value="1"/>
</dbReference>
<keyword evidence="5 11" id="KW-0547">Nucleotide-binding</keyword>
<keyword evidence="8" id="KW-0809">Transit peptide</keyword>
<keyword evidence="7 11" id="KW-0067">ATP-binding</keyword>
<dbReference type="PROSITE" id="PS00674">
    <property type="entry name" value="AAA"/>
    <property type="match status" value="1"/>
</dbReference>
<feature type="transmembrane region" description="Helical" evidence="12">
    <location>
        <begin position="21"/>
        <end position="38"/>
    </location>
</feature>
<gene>
    <name evidence="14" type="ORF">SAMN02745120_1166</name>
</gene>
<dbReference type="InterPro" id="IPR041569">
    <property type="entry name" value="AAA_lid_3"/>
</dbReference>
<dbReference type="PANTHER" id="PTHR23076">
    <property type="entry name" value="METALLOPROTEASE M41 FTSH"/>
    <property type="match status" value="1"/>
</dbReference>
<dbReference type="OrthoDB" id="9809379at2"/>
<keyword evidence="9 12" id="KW-1133">Transmembrane helix</keyword>
<protein>
    <submittedName>
        <fullName evidence="14">Cell division protease FtsH</fullName>
    </submittedName>
</protein>
<dbReference type="GO" id="GO:0016020">
    <property type="term" value="C:membrane"/>
    <property type="evidence" value="ECO:0007669"/>
    <property type="project" value="UniProtKB-SubCell"/>
</dbReference>
<dbReference type="AlphaFoldDB" id="A0A1T5ASW7"/>
<dbReference type="GO" id="GO:0005524">
    <property type="term" value="F:ATP binding"/>
    <property type="evidence" value="ECO:0007669"/>
    <property type="project" value="UniProtKB-KW"/>
</dbReference>
<dbReference type="InterPro" id="IPR003960">
    <property type="entry name" value="ATPase_AAA_CS"/>
</dbReference>
<dbReference type="SMART" id="SM00382">
    <property type="entry name" value="AAA"/>
    <property type="match status" value="1"/>
</dbReference>
<dbReference type="Gene3D" id="1.10.8.60">
    <property type="match status" value="1"/>
</dbReference>
<dbReference type="InterPro" id="IPR027417">
    <property type="entry name" value="P-loop_NTPase"/>
</dbReference>
<dbReference type="CDD" id="cd19501">
    <property type="entry name" value="RecA-like_FtsH"/>
    <property type="match status" value="1"/>
</dbReference>
<dbReference type="SUPFAM" id="SSF52540">
    <property type="entry name" value="P-loop containing nucleoside triphosphate hydrolases"/>
    <property type="match status" value="1"/>
</dbReference>
<accession>A0A1T5ASW7</accession>
<evidence type="ECO:0000256" key="7">
    <source>
        <dbReference type="ARBA" id="ARBA00022840"/>
    </source>
</evidence>
<dbReference type="Gene3D" id="3.40.50.300">
    <property type="entry name" value="P-loop containing nucleotide triphosphate hydrolases"/>
    <property type="match status" value="1"/>
</dbReference>
<dbReference type="GO" id="GO:0016887">
    <property type="term" value="F:ATP hydrolysis activity"/>
    <property type="evidence" value="ECO:0007669"/>
    <property type="project" value="InterPro"/>
</dbReference>
<evidence type="ECO:0000256" key="11">
    <source>
        <dbReference type="RuleBase" id="RU003651"/>
    </source>
</evidence>
<evidence type="ECO:0000256" key="10">
    <source>
        <dbReference type="ARBA" id="ARBA00023136"/>
    </source>
</evidence>
<proteinExistence type="inferred from homology"/>
<evidence type="ECO:0000256" key="9">
    <source>
        <dbReference type="ARBA" id="ARBA00022989"/>
    </source>
</evidence>
<feature type="domain" description="AAA+ ATPase" evidence="13">
    <location>
        <begin position="232"/>
        <end position="369"/>
    </location>
</feature>
<evidence type="ECO:0000256" key="5">
    <source>
        <dbReference type="ARBA" id="ARBA00022741"/>
    </source>
</evidence>
<dbReference type="RefSeq" id="WP_079589078.1">
    <property type="nucleotide sequence ID" value="NZ_FUYN01000002.1"/>
</dbReference>
<evidence type="ECO:0000313" key="14">
    <source>
        <dbReference type="EMBL" id="SKB38082.1"/>
    </source>
</evidence>
<evidence type="ECO:0000256" key="12">
    <source>
        <dbReference type="SAM" id="Phobius"/>
    </source>
</evidence>
<keyword evidence="3 14" id="KW-0645">Protease</keyword>
<comment type="subcellular location">
    <subcellularLocation>
        <location evidence="1">Membrane</location>
        <topology evidence="1">Multi-pass membrane protein</topology>
    </subcellularLocation>
</comment>
<dbReference type="InterPro" id="IPR000642">
    <property type="entry name" value="Peptidase_M41"/>
</dbReference>
<evidence type="ECO:0000256" key="1">
    <source>
        <dbReference type="ARBA" id="ARBA00004141"/>
    </source>
</evidence>
<dbReference type="InterPro" id="IPR003593">
    <property type="entry name" value="AAA+_ATPase"/>
</dbReference>
<comment type="similarity">
    <text evidence="2">In the C-terminal section; belongs to the peptidase M41 family.</text>
</comment>
<dbReference type="GO" id="GO:0006508">
    <property type="term" value="P:proteolysis"/>
    <property type="evidence" value="ECO:0007669"/>
    <property type="project" value="UniProtKB-KW"/>
</dbReference>
<dbReference type="InterPro" id="IPR037219">
    <property type="entry name" value="Peptidase_M41-like"/>
</dbReference>
<dbReference type="Pfam" id="PF17862">
    <property type="entry name" value="AAA_lid_3"/>
    <property type="match status" value="1"/>
</dbReference>
<dbReference type="FunFam" id="3.40.50.300:FF:000277">
    <property type="entry name" value="ATP-dependent zinc metalloprotease FtsH"/>
    <property type="match status" value="1"/>
</dbReference>
<evidence type="ECO:0000256" key="3">
    <source>
        <dbReference type="ARBA" id="ARBA00022670"/>
    </source>
</evidence>
<dbReference type="GO" id="GO:0004176">
    <property type="term" value="F:ATP-dependent peptidase activity"/>
    <property type="evidence" value="ECO:0007669"/>
    <property type="project" value="InterPro"/>
</dbReference>
<sequence>MSRKEKLEKIKKKLTKRRISFIIIVMFVIYSLAMYGNIQLQKDKKDEVSYIPYTQFQQMIEKNQVEYVFLSSSNSNMQFLPTLEYLNSQKITPDEDYKILLEDLDKTKETSVDAKILPKDGKFKFITENPAYPEFRSELLAKGIRVFSFNPPNDLVYFLLSTFQIMLPVALIMGFLVFYQRGMDPKENEITTKVPDTNFSNIAGYSSLKNDSKYILDFLENPKKYNDIGARLPNGVIFYGPPGTGKTLMAKAIAGEAGVPFFKVNGSDFVELYVGLGARRVRKLYKTARKNAPCIVFIDEIDSVGGARGQNRGTSEDDKTLTALLNELDGFSGKEAVITIAATNRLQDLDPALTRPGRFDRQLAVPLPDRNERMSILELYVKSKKISESVIIENLAKKTIGFSPSELENLMNEAAIKAVINGHEVIEQTDIDEAYLRILIKGDKKDKPLESDSQRKIVAYHEAGHAIVGHLLGQPVLEVSIIPTTSGAGGYTLNEPKEGLASKADMKNRVKMLYGGRAAETIIAKSEDDITTGAVNDIEQATMIISSIIKSWGMHDSVINLDVLGMSRPNDDYIKDAKALAEELFNETKQMLNKNREKLDLIAETLLEVSIIDGEHFIKIMHENKIEHEKITIEEETIEFNISEA</sequence>
<evidence type="ECO:0000256" key="6">
    <source>
        <dbReference type="ARBA" id="ARBA00022801"/>
    </source>
</evidence>
<dbReference type="Pfam" id="PF00004">
    <property type="entry name" value="AAA"/>
    <property type="match status" value="1"/>
</dbReference>
<dbReference type="InterPro" id="IPR003959">
    <property type="entry name" value="ATPase_AAA_core"/>
</dbReference>